<feature type="compositionally biased region" description="Polar residues" evidence="2">
    <location>
        <begin position="192"/>
        <end position="204"/>
    </location>
</feature>
<keyword evidence="1" id="KW-0175">Coiled coil</keyword>
<dbReference type="AlphaFoldDB" id="A0A9P1GJ66"/>
<evidence type="ECO:0000256" key="1">
    <source>
        <dbReference type="SAM" id="Coils"/>
    </source>
</evidence>
<evidence type="ECO:0000313" key="3">
    <source>
        <dbReference type="EMBL" id="CAI4012254.1"/>
    </source>
</evidence>
<organism evidence="3">
    <name type="scientific">Cladocopium goreaui</name>
    <dbReference type="NCBI Taxonomy" id="2562237"/>
    <lineage>
        <taxon>Eukaryota</taxon>
        <taxon>Sar</taxon>
        <taxon>Alveolata</taxon>
        <taxon>Dinophyceae</taxon>
        <taxon>Suessiales</taxon>
        <taxon>Symbiodiniaceae</taxon>
        <taxon>Cladocopium</taxon>
    </lineage>
</organism>
<dbReference type="EMBL" id="CAMXCT030005401">
    <property type="protein sequence ID" value="CAL4799566.1"/>
    <property type="molecule type" value="Genomic_DNA"/>
</dbReference>
<dbReference type="EMBL" id="CAMXCT020005401">
    <property type="protein sequence ID" value="CAL1165629.1"/>
    <property type="molecule type" value="Genomic_DNA"/>
</dbReference>
<sequence>MFAGSIQDRLRARDDKLSGYRGYPVNVSGHVEKVKNYSHSCHHIVELKEKQRRLEALEEQLRVSEQAKLQMMTDMDRLKDKLQESELIQKRDAAIIESQKHAIAQLQLALGTQQKAVESIFNDAAPRMERELKAAEAKVREALTPRGIPAPSAPAPAGLVSFGGSRPSRPSSSGESESEVSLAPPTAKLYTPGTTPRTDISSPRSPSPVGFL</sequence>
<name>A0A9P1GJ66_9DINO</name>
<proteinExistence type="predicted"/>
<feature type="coiled-coil region" evidence="1">
    <location>
        <begin position="44"/>
        <end position="74"/>
    </location>
</feature>
<keyword evidence="5" id="KW-1185">Reference proteome</keyword>
<feature type="region of interest" description="Disordered" evidence="2">
    <location>
        <begin position="143"/>
        <end position="212"/>
    </location>
</feature>
<dbReference type="Proteomes" id="UP001152797">
    <property type="component" value="Unassembled WGS sequence"/>
</dbReference>
<dbReference type="OrthoDB" id="10395112at2759"/>
<reference evidence="3" key="1">
    <citation type="submission" date="2022-10" db="EMBL/GenBank/DDBJ databases">
        <authorList>
            <person name="Chen Y."/>
            <person name="Dougan E. K."/>
            <person name="Chan C."/>
            <person name="Rhodes N."/>
            <person name="Thang M."/>
        </authorList>
    </citation>
    <scope>NUCLEOTIDE SEQUENCE</scope>
</reference>
<evidence type="ECO:0000313" key="4">
    <source>
        <dbReference type="EMBL" id="CAL4799566.1"/>
    </source>
</evidence>
<accession>A0A9P1GJ66</accession>
<protein>
    <submittedName>
        <fullName evidence="4">Lipase</fullName>
    </submittedName>
</protein>
<reference evidence="4 5" key="2">
    <citation type="submission" date="2024-05" db="EMBL/GenBank/DDBJ databases">
        <authorList>
            <person name="Chen Y."/>
            <person name="Shah S."/>
            <person name="Dougan E. K."/>
            <person name="Thang M."/>
            <person name="Chan C."/>
        </authorList>
    </citation>
    <scope>NUCLEOTIDE SEQUENCE [LARGE SCALE GENOMIC DNA]</scope>
</reference>
<feature type="compositionally biased region" description="Low complexity" evidence="2">
    <location>
        <begin position="155"/>
        <end position="181"/>
    </location>
</feature>
<comment type="caution">
    <text evidence="3">The sequence shown here is derived from an EMBL/GenBank/DDBJ whole genome shotgun (WGS) entry which is preliminary data.</text>
</comment>
<gene>
    <name evidence="3" type="ORF">C1SCF055_LOCUS37334</name>
</gene>
<evidence type="ECO:0000313" key="5">
    <source>
        <dbReference type="Proteomes" id="UP001152797"/>
    </source>
</evidence>
<evidence type="ECO:0000256" key="2">
    <source>
        <dbReference type="SAM" id="MobiDB-lite"/>
    </source>
</evidence>
<dbReference type="EMBL" id="CAMXCT010005401">
    <property type="protein sequence ID" value="CAI4012254.1"/>
    <property type="molecule type" value="Genomic_DNA"/>
</dbReference>